<keyword evidence="2 3" id="KW-0690">Ribosome biogenesis</keyword>
<comment type="similarity">
    <text evidence="3">Belongs to the RimP family.</text>
</comment>
<sequence length="184" mass="21183">MQYNAIFKLKSEETIFNILSDTLLTMNYEIVRVKIVHNAQVEILIEKTTGETVSVDETAKVARYIKPLLYQGNAILNNDQNFSPMEYSYDISSCGIEKPLTRQKDLLNSINKIVSIKLYRKITDKNGLKFKKLEGELVKLIDTGVVIQHNSEEISISFDNISEITLVYVPWRVKNHSSRKIKKK</sequence>
<dbReference type="PANTHER" id="PTHR33867">
    <property type="entry name" value="RIBOSOME MATURATION FACTOR RIMP"/>
    <property type="match status" value="1"/>
</dbReference>
<gene>
    <name evidence="3" type="primary">rimP</name>
    <name evidence="5" type="ORF">Fokcrypt_00086</name>
</gene>
<proteinExistence type="inferred from homology"/>
<evidence type="ECO:0000259" key="4">
    <source>
        <dbReference type="Pfam" id="PF02576"/>
    </source>
</evidence>
<dbReference type="EMBL" id="CP110343">
    <property type="protein sequence ID" value="WPX97581.1"/>
    <property type="molecule type" value="Genomic_DNA"/>
</dbReference>
<evidence type="ECO:0000313" key="6">
    <source>
        <dbReference type="Proteomes" id="UP001325140"/>
    </source>
</evidence>
<dbReference type="Proteomes" id="UP001325140">
    <property type="component" value="Chromosome"/>
</dbReference>
<dbReference type="InterPro" id="IPR028989">
    <property type="entry name" value="RimP_N"/>
</dbReference>
<keyword evidence="6" id="KW-1185">Reference proteome</keyword>
<name>A0ABZ0UN83_9RICK</name>
<dbReference type="CDD" id="cd01734">
    <property type="entry name" value="YlxS_C"/>
    <property type="match status" value="1"/>
</dbReference>
<comment type="subcellular location">
    <subcellularLocation>
        <location evidence="3">Cytoplasm</location>
    </subcellularLocation>
</comment>
<dbReference type="HAMAP" id="MF_01077">
    <property type="entry name" value="RimP"/>
    <property type="match status" value="1"/>
</dbReference>
<reference evidence="5" key="1">
    <citation type="submission" date="2022-10" db="EMBL/GenBank/DDBJ databases">
        <title>Host association and intracellularity evolved multiple times independently in the Rickettsiales.</title>
        <authorList>
            <person name="Castelli M."/>
            <person name="Nardi T."/>
            <person name="Gammuto L."/>
            <person name="Bellinzona G."/>
            <person name="Sabaneyeva E."/>
            <person name="Potekhin A."/>
            <person name="Serra V."/>
            <person name="Petroni G."/>
            <person name="Sassera D."/>
        </authorList>
    </citation>
    <scope>NUCLEOTIDE SEQUENCE [LARGE SCALE GENOMIC DNA]</scope>
    <source>
        <strain evidence="5">US_Bl 11III1</strain>
    </source>
</reference>
<dbReference type="SUPFAM" id="SSF74942">
    <property type="entry name" value="YhbC-like, C-terminal domain"/>
    <property type="match status" value="1"/>
</dbReference>
<evidence type="ECO:0000256" key="3">
    <source>
        <dbReference type="HAMAP-Rule" id="MF_01077"/>
    </source>
</evidence>
<dbReference type="InterPro" id="IPR003728">
    <property type="entry name" value="Ribosome_maturation_RimP"/>
</dbReference>
<comment type="function">
    <text evidence="3">Required for maturation of 30S ribosomal subunits.</text>
</comment>
<dbReference type="InterPro" id="IPR036847">
    <property type="entry name" value="RimP_C_sf"/>
</dbReference>
<evidence type="ECO:0000313" key="5">
    <source>
        <dbReference type="EMBL" id="WPX97581.1"/>
    </source>
</evidence>
<dbReference type="RefSeq" id="WP_323722239.1">
    <property type="nucleotide sequence ID" value="NZ_CP110343.1"/>
</dbReference>
<keyword evidence="1 3" id="KW-0963">Cytoplasm</keyword>
<dbReference type="Pfam" id="PF02576">
    <property type="entry name" value="RimP_N"/>
    <property type="match status" value="1"/>
</dbReference>
<organism evidence="5 6">
    <name type="scientific">Candidatus Fokinia crypta</name>
    <dbReference type="NCBI Taxonomy" id="1920990"/>
    <lineage>
        <taxon>Bacteria</taxon>
        <taxon>Pseudomonadati</taxon>
        <taxon>Pseudomonadota</taxon>
        <taxon>Alphaproteobacteria</taxon>
        <taxon>Rickettsiales</taxon>
        <taxon>Candidatus Midichloriaceae</taxon>
        <taxon>Candidatus Fokinia</taxon>
    </lineage>
</organism>
<dbReference type="SUPFAM" id="SSF75420">
    <property type="entry name" value="YhbC-like, N-terminal domain"/>
    <property type="match status" value="1"/>
</dbReference>
<dbReference type="Gene3D" id="2.30.30.180">
    <property type="entry name" value="Ribosome maturation factor RimP, C-terminal domain"/>
    <property type="match status" value="1"/>
</dbReference>
<accession>A0ABZ0UN83</accession>
<evidence type="ECO:0000256" key="2">
    <source>
        <dbReference type="ARBA" id="ARBA00022517"/>
    </source>
</evidence>
<evidence type="ECO:0000256" key="1">
    <source>
        <dbReference type="ARBA" id="ARBA00022490"/>
    </source>
</evidence>
<dbReference type="InterPro" id="IPR028998">
    <property type="entry name" value="RimP_C"/>
</dbReference>
<protein>
    <recommendedName>
        <fullName evidence="3">Ribosome maturation factor RimP</fullName>
    </recommendedName>
</protein>
<feature type="domain" description="Ribosome maturation factor RimP N-terminal" evidence="4">
    <location>
        <begin position="19"/>
        <end position="97"/>
    </location>
</feature>
<dbReference type="PANTHER" id="PTHR33867:SF1">
    <property type="entry name" value="RIBOSOME MATURATION FACTOR RIMP"/>
    <property type="match status" value="1"/>
</dbReference>
<dbReference type="InterPro" id="IPR035956">
    <property type="entry name" value="RimP_N_sf"/>
</dbReference>